<evidence type="ECO:0000313" key="1">
    <source>
        <dbReference type="EMBL" id="AYP67549.1"/>
    </source>
</evidence>
<proteinExistence type="predicted"/>
<sequence>MRGWPLTIELDKMSSSALIFLHGICPKTVFRIQAFDEEAQVWHDVDATVLAYSDSPEISVNGQWARPSDHCHLGFEVVRNGVDGIAASVVQQAGDNGDPETMKQVLEVINTSFKCGAGLELDYIWKDLKQQSEGFFCQIEKMSEDLRTATSAIKDDTSDLVIGMNELKQKVAELLSRVDGFDVDERPWSAKNEEDNNSSVEDGAKCQELIDVEKHVRTTLRHRPDGRGMQVVSLERREAIVTPNYARTGDTVNLQEYHTYGINSEPHLAPLGRMISCSIDESFSIDMLDKAGINCQLWDPIEMSSSRKRFGKGIRKLLLKGDHLKEEYCPARHSVFVGDGSRIETIYLIDGVEEGMTLSFEVYSFRDSRRNLALIARAPLLLAHALGYYSFSTKFCCIADESFLFDELPADVYYSPDIVLTCRTMSVFTMLEELEDTLFLEAISPPETFNPPELPLIGYSLDDLLTGLTAMSNATQFSMTTQPGSYMPTTLHRMLRHMNLPNWATLLERLARLFAQAAALNGNPAPSVLAQIREWPEAERNAATLLLLWKSRAVNHGPRISMRAIGVRNGRKLSAKGHPKAVMALGNCDKFGAAFVCPECFCAYATVGERRMCMTMDLICHKCIAVEGNTCAFATMSVAKERSHARSAPLVVHARGRPEIPKDYLRNPRCMPKFPFIRTFDDVIHS</sequence>
<organism evidence="1">
    <name type="scientific">Shelly headland virus</name>
    <dbReference type="NCBI Taxonomy" id="2485879"/>
    <lineage>
        <taxon>Viruses</taxon>
        <taxon>Riboviria</taxon>
    </lineage>
</organism>
<name>A0A3G3BTU4_9VIRU</name>
<accession>A0A3G3BTU4</accession>
<dbReference type="EMBL" id="MK026576">
    <property type="protein sequence ID" value="AYP67549.1"/>
    <property type="molecule type" value="Genomic_RNA"/>
</dbReference>
<reference evidence="1" key="1">
    <citation type="submission" date="2018-10" db="EMBL/GenBank/DDBJ databases">
        <title>Extensive Diversity of RNA Viruses in Australian Ticks.</title>
        <authorList>
            <person name="Harvey E."/>
            <person name="Rose K."/>
            <person name="Eden J.-S."/>
            <person name="Lo N."/>
            <person name="Abeyasuriya T."/>
            <person name="Shi M."/>
            <person name="Doggett S.L."/>
            <person name="Holmes E.C."/>
        </authorList>
    </citation>
    <scope>NUCLEOTIDE SEQUENCE</scope>
</reference>
<protein>
    <submittedName>
        <fullName evidence="1">VP5</fullName>
    </submittedName>
</protein>